<comment type="caution">
    <text evidence="4">The sequence shown here is derived from an EMBL/GenBank/DDBJ whole genome shotgun (WGS) entry which is preliminary data.</text>
</comment>
<dbReference type="Proteomes" id="UP000315369">
    <property type="component" value="Unassembled WGS sequence"/>
</dbReference>
<reference evidence="4 5" key="1">
    <citation type="submission" date="2019-06" db="EMBL/GenBank/DDBJ databases">
        <authorList>
            <person name="Livingstone P."/>
            <person name="Whitworth D."/>
        </authorList>
    </citation>
    <scope>NUCLEOTIDE SEQUENCE [LARGE SCALE GENOMIC DNA]</scope>
    <source>
        <strain evidence="4 5">AM401</strain>
    </source>
</reference>
<dbReference type="EMBL" id="VIFM01000216">
    <property type="protein sequence ID" value="TQF10996.1"/>
    <property type="molecule type" value="Genomic_DNA"/>
</dbReference>
<feature type="region of interest" description="Disordered" evidence="1">
    <location>
        <begin position="41"/>
        <end position="67"/>
    </location>
</feature>
<keyword evidence="5" id="KW-1185">Reference proteome</keyword>
<evidence type="ECO:0000313" key="5">
    <source>
        <dbReference type="Proteomes" id="UP000315369"/>
    </source>
</evidence>
<feature type="signal peptide" evidence="2">
    <location>
        <begin position="1"/>
        <end position="40"/>
    </location>
</feature>
<keyword evidence="2" id="KW-0732">Signal</keyword>
<gene>
    <name evidence="4" type="ORF">FJV41_36590</name>
</gene>
<dbReference type="AlphaFoldDB" id="A0A540WPS2"/>
<dbReference type="Pfam" id="PF16158">
    <property type="entry name" value="N_BRCA1_IG"/>
    <property type="match status" value="1"/>
</dbReference>
<dbReference type="PANTHER" id="PTHR20930">
    <property type="entry name" value="OVARIAN CARCINOMA ANTIGEN CA125-RELATED"/>
    <property type="match status" value="1"/>
</dbReference>
<organism evidence="4 5">
    <name type="scientific">Myxococcus llanfairpwllgwyngyllgogerychwyrndrobwllllantysiliogogogochensis</name>
    <dbReference type="NCBI Taxonomy" id="2590453"/>
    <lineage>
        <taxon>Bacteria</taxon>
        <taxon>Pseudomonadati</taxon>
        <taxon>Myxococcota</taxon>
        <taxon>Myxococcia</taxon>
        <taxon>Myxococcales</taxon>
        <taxon>Cystobacterineae</taxon>
        <taxon>Myxococcaceae</taxon>
        <taxon>Myxococcus</taxon>
    </lineage>
</organism>
<sequence>MHHPPSRSTVPHSRHTFRWLTASRLAGVSLLLASLGSASAASPHSERGGLHTTPLADQPSTTSASLDPRRSLAITDFATVSTITLRMVMNQLVQQAGSTGFTAEQLYRQLWDTQNPAPGEADLPGGAHCSDNIFTLNGAPYHCRQSEGREAVLGNGSVLDRYNLIGLFNRFDLAPPDGANCGEYRMVFAHPPPDRNLVIFEAVLPNPRRELGLEGCRPIAQTWASFSTLTDPVARRARVKSFFLEASSPGHVPVVHANHYGNNPLGEGQVRTNQFIQQGPPAPWMLHEFKLKRQCGPTGCTLRFVPVTVKANPRGDFFNIFNTEPLAVSFREYFITQVASLAVDDINRFNYEVPDIYNDAESDSESFNASDNYLNEFLFAPPENRFATAIAAELQRIGSPLSPEQVVSRAQALSCAGCHNRSSFADLGGAIGTFPPIQTSFVHTNEVPDPTAPPDEPRFLLSNLLTGTFLPFRQQILGGFLDTPALGALQRDSNGRIPTVVAGQPFNASVSVTNTGTTLWSAANGTHGVSLDGAQSLVLAPGDAILLGQHKTFTVTPTAPLTPGAFTYRWRMQRNGAAFGPELTLTVNVKSPAFASELVEQTLVPATMAPGESFQFSVRMKNWGTKSWSAQTPVELGSQNPVDNLVWGVARVPLLPYEVVDPGEDTTFLFTAVAPPLTGTYLFEWRLMQGNQPFGQSTLPLTISVMPPLSCDSCTFGYDCPHSCPPPIE</sequence>
<dbReference type="InterPro" id="IPR032350">
    <property type="entry name" value="Nbr1_FW"/>
</dbReference>
<dbReference type="InterPro" id="IPR013783">
    <property type="entry name" value="Ig-like_fold"/>
</dbReference>
<evidence type="ECO:0000256" key="1">
    <source>
        <dbReference type="SAM" id="MobiDB-lite"/>
    </source>
</evidence>
<evidence type="ECO:0000313" key="4">
    <source>
        <dbReference type="EMBL" id="TQF10996.1"/>
    </source>
</evidence>
<proteinExistence type="predicted"/>
<feature type="chain" id="PRO_5022165282" description="Nbr1 FW domain-containing protein" evidence="2">
    <location>
        <begin position="41"/>
        <end position="729"/>
    </location>
</feature>
<name>A0A540WPS2_9BACT</name>
<dbReference type="RefSeq" id="WP_141647244.1">
    <property type="nucleotide sequence ID" value="NZ_VIFM01000216.1"/>
</dbReference>
<evidence type="ECO:0000256" key="2">
    <source>
        <dbReference type="SAM" id="SignalP"/>
    </source>
</evidence>
<protein>
    <recommendedName>
        <fullName evidence="3">Nbr1 FW domain-containing protein</fullName>
    </recommendedName>
</protein>
<accession>A0A540WPS2</accession>
<evidence type="ECO:0000259" key="3">
    <source>
        <dbReference type="Pfam" id="PF16158"/>
    </source>
</evidence>
<dbReference type="Gene3D" id="2.60.40.10">
    <property type="entry name" value="Immunoglobulins"/>
    <property type="match status" value="2"/>
</dbReference>
<dbReference type="OrthoDB" id="8115254at2"/>
<dbReference type="PANTHER" id="PTHR20930:SF0">
    <property type="entry name" value="PROTEIN ILRUN"/>
    <property type="match status" value="1"/>
</dbReference>
<feature type="domain" description="Nbr1 FW" evidence="3">
    <location>
        <begin position="607"/>
        <end position="697"/>
    </location>
</feature>